<gene>
    <name evidence="1" type="ORF">J4215_01840</name>
</gene>
<sequence>MIYSYFGFYYHRDTVCLAAWISKLKTGGKLVFNPGIGPLAWATEEVKKRHPSIRIERIASPSGEKTLAVVITRTR</sequence>
<dbReference type="AlphaFoldDB" id="A0A8T4L3D3"/>
<evidence type="ECO:0000313" key="2">
    <source>
        <dbReference type="Proteomes" id="UP000675968"/>
    </source>
</evidence>
<dbReference type="EMBL" id="JAGVWC010000008">
    <property type="protein sequence ID" value="MBS3061301.1"/>
    <property type="molecule type" value="Genomic_DNA"/>
</dbReference>
<comment type="caution">
    <text evidence="1">The sequence shown here is derived from an EMBL/GenBank/DDBJ whole genome shotgun (WGS) entry which is preliminary data.</text>
</comment>
<protein>
    <submittedName>
        <fullName evidence="1">Uncharacterized protein</fullName>
    </submittedName>
</protein>
<reference evidence="1" key="2">
    <citation type="submission" date="2021-05" db="EMBL/GenBank/DDBJ databases">
        <title>Protein family content uncovers lineage relationships and bacterial pathway maintenance mechanisms in DPANN archaea.</title>
        <authorList>
            <person name="Castelle C.J."/>
            <person name="Meheust R."/>
            <person name="Jaffe A.L."/>
            <person name="Seitz K."/>
            <person name="Gong X."/>
            <person name="Baker B.J."/>
            <person name="Banfield J.F."/>
        </authorList>
    </citation>
    <scope>NUCLEOTIDE SEQUENCE</scope>
    <source>
        <strain evidence="1">RIFCSPLOWO2_01_FULL_AR10_48_17</strain>
    </source>
</reference>
<accession>A0A8T4L3D3</accession>
<proteinExistence type="predicted"/>
<organism evidence="1 2">
    <name type="scientific">Candidatus Iainarchaeum sp</name>
    <dbReference type="NCBI Taxonomy" id="3101447"/>
    <lineage>
        <taxon>Archaea</taxon>
        <taxon>Candidatus Iainarchaeota</taxon>
        <taxon>Candidatus Iainarchaeia</taxon>
        <taxon>Candidatus Iainarchaeales</taxon>
        <taxon>Candidatus Iainarchaeaceae</taxon>
        <taxon>Candidatus Iainarchaeum</taxon>
    </lineage>
</organism>
<reference evidence="1" key="1">
    <citation type="submission" date="2021-03" db="EMBL/GenBank/DDBJ databases">
        <authorList>
            <person name="Jaffe A."/>
        </authorList>
    </citation>
    <scope>NUCLEOTIDE SEQUENCE</scope>
    <source>
        <strain evidence="1">RIFCSPLOWO2_01_FULL_AR10_48_17</strain>
    </source>
</reference>
<name>A0A8T4L3D3_9ARCH</name>
<evidence type="ECO:0000313" key="1">
    <source>
        <dbReference type="EMBL" id="MBS3061301.1"/>
    </source>
</evidence>
<dbReference type="Proteomes" id="UP000675968">
    <property type="component" value="Unassembled WGS sequence"/>
</dbReference>